<dbReference type="PANTHER" id="PTHR22954">
    <property type="entry name" value="RETROVIRAL PROTEASE-RELATED"/>
    <property type="match status" value="1"/>
</dbReference>
<evidence type="ECO:0000313" key="1">
    <source>
        <dbReference type="Proteomes" id="UP000025227"/>
    </source>
</evidence>
<dbReference type="Proteomes" id="UP000025227">
    <property type="component" value="Unplaced"/>
</dbReference>
<dbReference type="PANTHER" id="PTHR22954:SF3">
    <property type="entry name" value="PROTEIN CBG08539"/>
    <property type="match status" value="1"/>
</dbReference>
<dbReference type="InterPro" id="IPR005312">
    <property type="entry name" value="DUF1759"/>
</dbReference>
<dbReference type="Pfam" id="PF03564">
    <property type="entry name" value="DUF1759"/>
    <property type="match status" value="1"/>
</dbReference>
<organism evidence="1 2">
    <name type="scientific">Haemonchus contortus</name>
    <name type="common">Barber pole worm</name>
    <dbReference type="NCBI Taxonomy" id="6289"/>
    <lineage>
        <taxon>Eukaryota</taxon>
        <taxon>Metazoa</taxon>
        <taxon>Ecdysozoa</taxon>
        <taxon>Nematoda</taxon>
        <taxon>Chromadorea</taxon>
        <taxon>Rhabditida</taxon>
        <taxon>Rhabditina</taxon>
        <taxon>Rhabditomorpha</taxon>
        <taxon>Strongyloidea</taxon>
        <taxon>Trichostrongylidae</taxon>
        <taxon>Haemonchus</taxon>
    </lineage>
</organism>
<sequence>MSMVFDYTLQLQARIWAFSRRMQALQNKPTRTDTERVSIESLPPNPVAKSLELPALPVPTFNGNIWEWDNFWELFNTYVHSQKLSEFHKFNYLLNALKGEALRSVKKFQDTSGNYEKAIDFLKKM</sequence>
<dbReference type="OMA" id="QARIWAF"/>
<proteinExistence type="predicted"/>
<keyword evidence="1" id="KW-1185">Reference proteome</keyword>
<evidence type="ECO:0000313" key="2">
    <source>
        <dbReference type="WBParaSite" id="HCON_00173710-00001"/>
    </source>
</evidence>
<reference evidence="2" key="1">
    <citation type="submission" date="2020-12" db="UniProtKB">
        <authorList>
            <consortium name="WormBaseParasite"/>
        </authorList>
    </citation>
    <scope>IDENTIFICATION</scope>
    <source>
        <strain evidence="2">MHco3</strain>
    </source>
</reference>
<dbReference type="WBParaSite" id="HCON_00173710-00001">
    <property type="protein sequence ID" value="HCON_00173710-00001"/>
    <property type="gene ID" value="HCON_00173710"/>
</dbReference>
<dbReference type="AlphaFoldDB" id="A0A7I4Z2K7"/>
<dbReference type="OrthoDB" id="5864015at2759"/>
<protein>
    <submittedName>
        <fullName evidence="2">Uncharacterized protein</fullName>
    </submittedName>
</protein>
<name>A0A7I4Z2K7_HAECO</name>
<accession>A0A7I4Z2K7</accession>